<dbReference type="EMBL" id="JANAWD010000497">
    <property type="protein sequence ID" value="KAJ3478617.1"/>
    <property type="molecule type" value="Genomic_DNA"/>
</dbReference>
<sequence length="189" mass="20980">MSPTYGMPFFLEDRSGDVRGGEFVDLYNRMRFSIRCTLRSSDRNAYMIYDHSADSSTSRGGLLVPIGCLDFGANHALGTVKIGDKDHVPMNTYLAKVSRSIPFSSKTRRFIASDGQEYRWTHQANADSEYQCLNASGYSVAAYILKPAGEPNYPGSSGCVLTVEEAYQQIAGELLITLMIMRTIAKYNL</sequence>
<keyword evidence="3" id="KW-1185">Reference proteome</keyword>
<dbReference type="AlphaFoldDB" id="A0AAD5UZI8"/>
<organism evidence="2 3">
    <name type="scientific">Meripilus lineatus</name>
    <dbReference type="NCBI Taxonomy" id="2056292"/>
    <lineage>
        <taxon>Eukaryota</taxon>
        <taxon>Fungi</taxon>
        <taxon>Dikarya</taxon>
        <taxon>Basidiomycota</taxon>
        <taxon>Agaricomycotina</taxon>
        <taxon>Agaricomycetes</taxon>
        <taxon>Polyporales</taxon>
        <taxon>Meripilaceae</taxon>
        <taxon>Meripilus</taxon>
    </lineage>
</organism>
<evidence type="ECO:0000313" key="3">
    <source>
        <dbReference type="Proteomes" id="UP001212997"/>
    </source>
</evidence>
<dbReference type="Pfam" id="PF20236">
    <property type="entry name" value="DUF6593"/>
    <property type="match status" value="1"/>
</dbReference>
<dbReference type="InterPro" id="IPR046528">
    <property type="entry name" value="DUF6593"/>
</dbReference>
<comment type="caution">
    <text evidence="2">The sequence shown here is derived from an EMBL/GenBank/DDBJ whole genome shotgun (WGS) entry which is preliminary data.</text>
</comment>
<name>A0AAD5UZI8_9APHY</name>
<dbReference type="Proteomes" id="UP001212997">
    <property type="component" value="Unassembled WGS sequence"/>
</dbReference>
<reference evidence="2" key="1">
    <citation type="submission" date="2022-07" db="EMBL/GenBank/DDBJ databases">
        <title>Genome Sequence of Physisporinus lineatus.</title>
        <authorList>
            <person name="Buettner E."/>
        </authorList>
    </citation>
    <scope>NUCLEOTIDE SEQUENCE</scope>
    <source>
        <strain evidence="2">VT162</strain>
    </source>
</reference>
<feature type="domain" description="DUF6593" evidence="1">
    <location>
        <begin position="64"/>
        <end position="181"/>
    </location>
</feature>
<gene>
    <name evidence="2" type="ORF">NLI96_g9632</name>
</gene>
<proteinExistence type="predicted"/>
<evidence type="ECO:0000313" key="2">
    <source>
        <dbReference type="EMBL" id="KAJ3478617.1"/>
    </source>
</evidence>
<evidence type="ECO:0000259" key="1">
    <source>
        <dbReference type="Pfam" id="PF20236"/>
    </source>
</evidence>
<protein>
    <recommendedName>
        <fullName evidence="1">DUF6593 domain-containing protein</fullName>
    </recommendedName>
</protein>
<accession>A0AAD5UZI8</accession>